<reference evidence="4" key="1">
    <citation type="journal article" date="2018" name="DNA Res.">
        <title>Multiple hybrid de novo genome assembly of finger millet, an orphan allotetraploid crop.</title>
        <authorList>
            <person name="Hatakeyama M."/>
            <person name="Aluri S."/>
            <person name="Balachadran M.T."/>
            <person name="Sivarajan S.R."/>
            <person name="Patrignani A."/>
            <person name="Gruter S."/>
            <person name="Poveda L."/>
            <person name="Shimizu-Inatsugi R."/>
            <person name="Baeten J."/>
            <person name="Francoijs K.J."/>
            <person name="Nataraja K.N."/>
            <person name="Reddy Y.A.N."/>
            <person name="Phadnis S."/>
            <person name="Ravikumar R.L."/>
            <person name="Schlapbach R."/>
            <person name="Sreeman S.M."/>
            <person name="Shimizu K.K."/>
        </authorList>
    </citation>
    <scope>NUCLEOTIDE SEQUENCE</scope>
</reference>
<evidence type="ECO:0000256" key="2">
    <source>
        <dbReference type="RuleBase" id="RU367034"/>
    </source>
</evidence>
<comment type="similarity">
    <text evidence="1 2">Belongs to the SCAR/WAVE family.</text>
</comment>
<name>A0AAV5F7Z3_ELECO</name>
<dbReference type="GO" id="GO:0003779">
    <property type="term" value="F:actin binding"/>
    <property type="evidence" value="ECO:0007669"/>
    <property type="project" value="UniProtKB-UniRule"/>
</dbReference>
<dbReference type="Gene3D" id="1.20.5.340">
    <property type="match status" value="1"/>
</dbReference>
<feature type="compositionally biased region" description="Low complexity" evidence="3">
    <location>
        <begin position="305"/>
        <end position="321"/>
    </location>
</feature>
<feature type="region of interest" description="Disordered" evidence="3">
    <location>
        <begin position="583"/>
        <end position="633"/>
    </location>
</feature>
<comment type="function">
    <text evidence="2">Involved in regulation of actin and microtubule organization. Part of a WAVE complex that activates the Arp2/3 complex.</text>
</comment>
<evidence type="ECO:0000256" key="1">
    <source>
        <dbReference type="ARBA" id="ARBA00006993"/>
    </source>
</evidence>
<feature type="compositionally biased region" description="Polar residues" evidence="3">
    <location>
        <begin position="950"/>
        <end position="963"/>
    </location>
</feature>
<dbReference type="GO" id="GO:2000601">
    <property type="term" value="P:positive regulation of Arp2/3 complex-mediated actin nucleation"/>
    <property type="evidence" value="ECO:0007669"/>
    <property type="project" value="TreeGrafter"/>
</dbReference>
<keyword evidence="2" id="KW-0009">Actin-binding</keyword>
<gene>
    <name evidence="4" type="primary">gb19567</name>
    <name evidence="4" type="ORF">PR202_gb19567</name>
</gene>
<dbReference type="InterPro" id="IPR028288">
    <property type="entry name" value="SCAR/WAVE_fam"/>
</dbReference>
<feature type="compositionally biased region" description="Polar residues" evidence="3">
    <location>
        <begin position="1110"/>
        <end position="1122"/>
    </location>
</feature>
<feature type="region of interest" description="Disordered" evidence="3">
    <location>
        <begin position="389"/>
        <end position="420"/>
    </location>
</feature>
<dbReference type="EMBL" id="BQKI01000082">
    <property type="protein sequence ID" value="GJN31202.1"/>
    <property type="molecule type" value="Genomic_DNA"/>
</dbReference>
<feature type="compositionally biased region" description="Basic and acidic residues" evidence="3">
    <location>
        <begin position="589"/>
        <end position="613"/>
    </location>
</feature>
<dbReference type="AlphaFoldDB" id="A0AAV5F7Z3"/>
<feature type="region of interest" description="Disordered" evidence="3">
    <location>
        <begin position="926"/>
        <end position="983"/>
    </location>
</feature>
<protein>
    <recommendedName>
        <fullName evidence="2">Protein SCAR</fullName>
    </recommendedName>
    <alternativeName>
        <fullName evidence="2">Protein WAVE</fullName>
    </alternativeName>
</protein>
<dbReference type="PANTHER" id="PTHR12902">
    <property type="entry name" value="WASP-1"/>
    <property type="match status" value="1"/>
</dbReference>
<dbReference type="Gene3D" id="6.10.280.150">
    <property type="match status" value="1"/>
</dbReference>
<comment type="caution">
    <text evidence="4">The sequence shown here is derived from an EMBL/GenBank/DDBJ whole genome shotgun (WGS) entry which is preliminary data.</text>
</comment>
<feature type="region of interest" description="Disordered" evidence="3">
    <location>
        <begin position="678"/>
        <end position="705"/>
    </location>
</feature>
<keyword evidence="5" id="KW-1185">Reference proteome</keyword>
<organism evidence="4 5">
    <name type="scientific">Eleusine coracana subsp. coracana</name>
    <dbReference type="NCBI Taxonomy" id="191504"/>
    <lineage>
        <taxon>Eukaryota</taxon>
        <taxon>Viridiplantae</taxon>
        <taxon>Streptophyta</taxon>
        <taxon>Embryophyta</taxon>
        <taxon>Tracheophyta</taxon>
        <taxon>Spermatophyta</taxon>
        <taxon>Magnoliopsida</taxon>
        <taxon>Liliopsida</taxon>
        <taxon>Poales</taxon>
        <taxon>Poaceae</taxon>
        <taxon>PACMAD clade</taxon>
        <taxon>Chloridoideae</taxon>
        <taxon>Cynodonteae</taxon>
        <taxon>Eleusininae</taxon>
        <taxon>Eleusine</taxon>
    </lineage>
</organism>
<evidence type="ECO:0000313" key="4">
    <source>
        <dbReference type="EMBL" id="GJN31202.1"/>
    </source>
</evidence>
<proteinExistence type="inferred from homology"/>
<dbReference type="GO" id="GO:0071933">
    <property type="term" value="F:Arp2/3 complex binding"/>
    <property type="evidence" value="ECO:0007669"/>
    <property type="project" value="TreeGrafter"/>
</dbReference>
<feature type="compositionally biased region" description="Pro residues" evidence="3">
    <location>
        <begin position="938"/>
        <end position="947"/>
    </location>
</feature>
<sequence>MPLSRHKVGNEYALGGRDLYRAADQHDPEAVLDGVAMAGLVGVLRQLGDLAEFAAQVFHGLYDEVMSTSARGHGLMLRVQQLEAELPLLEKDSCHRDYLYVASNKGVEWHMNPSLEHGVVTTGDTPRFIMESIKQCRGPPKLFMLDKYDIGGEGACLKRYTDPSFFKMDSACSSILQEGIQRERRPLRAMEIRPNLQNEEIFRPPSPANTDSKLESDLSGQALGEVPTRRKQLKYRQRNGSVFQNFRPHMQNLNDKVSSEEKLVTVDSPETNTEERDIMIDTSIDMDKLMGDRSGMVRKNRSTISEEALSRSSDARSAGSSKGYNSEVEIYVDALTTMDSEVETDTEHRDQWHRAFVRMDSDNTCSDANNAMASRSSSFERKDLLDVASESGDVNDQHEEASLSTPQAKPVPGEHERTSSLEEPFVQEKLVSCDHERTSSLEDLLLEDGHASGEQATDWSCNAIVSNTVSNVTQDITKNAKEAKENSNIATISFKKIASKRSKYVGGMELIASKVGILPRKLSKKHDPFSDSLRSMAKQLLELKYDGTQDTELYEFEDNDVGLDVKCLEMYSPPVEINESAMQRIPSDSPHDDVSLRECHQEEVSHESEHDLPPTDSPQDSVPDDGNGFEDSHIHYLTGMSSPIFLEEEAYAGTECDEHSATSVVNHILEHAEEKIEEHADGEVAEDTHTEVTSENASDMGEDSKEASICAGQVNVKDINESNEYDAYMSDDENIEHIEEQVVSDDMISSPVSSKQSDNPCQITPLILSYGDDTVACKESDSYNPEAHNITLSEALMTVDLTKMVSETETAIPGNEQYYPESAFGQDIAVSSNEVGCQIEQLTLCNSSTLPLLDSTVKTEENHELHWDVHQEIRSARNSSTEVLGDPLALDSRDIQVPVISSFDWMLNGTMHKSFNVLTSQPTYGNVEVSGSSEDIQDPPPLPPLPPMQWRTNKLQTGSSALSAKSGRPPRPKPPVKHQESDDNSSLDWFLVSMRQINSLARILSHVYASNQDENELIVIPEEAWSEFGDIKLIADQDGKQQLSIGFSGCNGGMHTAGLSTEKTIEKHQAYLDHKEKEFLAAGSKKVTDSEENKPNGALKQDGILDPDLPTQQDDSECSNSGDKSREVSTVLEEEPSMSLTHSVPRPPRYPLLPVTSHDRSMAPTLVQPSSKLSDEKNNILEQIKNKSFNLKPVLAKRPNVMGGPRTNLQVVAILERAHAIRQAVADDDDEEDSWSE</sequence>
<evidence type="ECO:0000313" key="5">
    <source>
        <dbReference type="Proteomes" id="UP001054889"/>
    </source>
</evidence>
<dbReference type="GO" id="GO:0034237">
    <property type="term" value="F:protein kinase A regulatory subunit binding"/>
    <property type="evidence" value="ECO:0007669"/>
    <property type="project" value="TreeGrafter"/>
</dbReference>
<evidence type="ECO:0000256" key="3">
    <source>
        <dbReference type="SAM" id="MobiDB-lite"/>
    </source>
</evidence>
<dbReference type="PANTHER" id="PTHR12902:SF10">
    <property type="entry name" value="PROTEIN SCAR"/>
    <property type="match status" value="1"/>
</dbReference>
<keyword evidence="2" id="KW-0963">Cytoplasm</keyword>
<comment type="subcellular location">
    <subcellularLocation>
        <location evidence="2">Cytoplasm</location>
        <location evidence="2">Cytoskeleton</location>
    </subcellularLocation>
</comment>
<feature type="compositionally biased region" description="Basic and acidic residues" evidence="3">
    <location>
        <begin position="678"/>
        <end position="692"/>
    </location>
</feature>
<dbReference type="GO" id="GO:0005856">
    <property type="term" value="C:cytoskeleton"/>
    <property type="evidence" value="ECO:0007669"/>
    <property type="project" value="UniProtKB-SubCell"/>
</dbReference>
<dbReference type="Proteomes" id="UP001054889">
    <property type="component" value="Unassembled WGS sequence"/>
</dbReference>
<reference evidence="4" key="2">
    <citation type="submission" date="2021-12" db="EMBL/GenBank/DDBJ databases">
        <title>Resequencing data analysis of finger millet.</title>
        <authorList>
            <person name="Hatakeyama M."/>
            <person name="Aluri S."/>
            <person name="Balachadran M.T."/>
            <person name="Sivarajan S.R."/>
            <person name="Poveda L."/>
            <person name="Shimizu-Inatsugi R."/>
            <person name="Schlapbach R."/>
            <person name="Sreeman S.M."/>
            <person name="Shimizu K.K."/>
        </authorList>
    </citation>
    <scope>NUCLEOTIDE SEQUENCE</scope>
</reference>
<dbReference type="GO" id="GO:0030036">
    <property type="term" value="P:actin cytoskeleton organization"/>
    <property type="evidence" value="ECO:0007669"/>
    <property type="project" value="UniProtKB-UniRule"/>
</dbReference>
<accession>A0AAV5F7Z3</accession>
<feature type="region of interest" description="Disordered" evidence="3">
    <location>
        <begin position="1083"/>
        <end position="1149"/>
    </location>
</feature>
<feature type="region of interest" description="Disordered" evidence="3">
    <location>
        <begin position="298"/>
        <end position="323"/>
    </location>
</feature>
<keyword evidence="2" id="KW-0206">Cytoskeleton</keyword>